<proteinExistence type="predicted"/>
<reference evidence="1" key="2">
    <citation type="submission" date="2021-04" db="EMBL/GenBank/DDBJ databases">
        <authorList>
            <person name="Gilroy R."/>
        </authorList>
    </citation>
    <scope>NUCLEOTIDE SEQUENCE</scope>
    <source>
        <strain evidence="1">CHK183-1962</strain>
    </source>
</reference>
<dbReference type="AlphaFoldDB" id="A0A9D1XDL1"/>
<name>A0A9D1XDL1_9FIRM</name>
<comment type="caution">
    <text evidence="1">The sequence shown here is derived from an EMBL/GenBank/DDBJ whole genome shotgun (WGS) entry which is preliminary data.</text>
</comment>
<protein>
    <submittedName>
        <fullName evidence="1">YolD-like family protein</fullName>
    </submittedName>
</protein>
<sequence length="142" mass="15774">MKDSYEDIIRLPHHVSATHPQMPAADRAAQFSPFAALTGYGDIIAETSRNTDIRIEPDEDLREELDLKLRILASHVQNPPEVTLTYFQPDLRKEGGTYRTIVCRITKIDPAAQMIRTEDGLEIPVSDLRAVDGASGGSLPDF</sequence>
<dbReference type="Proteomes" id="UP000886890">
    <property type="component" value="Unassembled WGS sequence"/>
</dbReference>
<gene>
    <name evidence="1" type="ORF">H9734_07780</name>
</gene>
<evidence type="ECO:0000313" key="1">
    <source>
        <dbReference type="EMBL" id="HIX77477.1"/>
    </source>
</evidence>
<dbReference type="EMBL" id="DXEK01000131">
    <property type="protein sequence ID" value="HIX77477.1"/>
    <property type="molecule type" value="Genomic_DNA"/>
</dbReference>
<evidence type="ECO:0000313" key="2">
    <source>
        <dbReference type="Proteomes" id="UP000886890"/>
    </source>
</evidence>
<accession>A0A9D1XDL1</accession>
<reference evidence="1" key="1">
    <citation type="journal article" date="2021" name="PeerJ">
        <title>Extensive microbial diversity within the chicken gut microbiome revealed by metagenomics and culture.</title>
        <authorList>
            <person name="Gilroy R."/>
            <person name="Ravi A."/>
            <person name="Getino M."/>
            <person name="Pursley I."/>
            <person name="Horton D.L."/>
            <person name="Alikhan N.F."/>
            <person name="Baker D."/>
            <person name="Gharbi K."/>
            <person name="Hall N."/>
            <person name="Watson M."/>
            <person name="Adriaenssens E.M."/>
            <person name="Foster-Nyarko E."/>
            <person name="Jarju S."/>
            <person name="Secka A."/>
            <person name="Antonio M."/>
            <person name="Oren A."/>
            <person name="Chaudhuri R.R."/>
            <person name="La Ragione R."/>
            <person name="Hildebrand F."/>
            <person name="Pallen M.J."/>
        </authorList>
    </citation>
    <scope>NUCLEOTIDE SEQUENCE</scope>
    <source>
        <strain evidence="1">CHK183-1962</strain>
    </source>
</reference>
<organism evidence="1 2">
    <name type="scientific">Candidatus Fusicatenibacter merdavium</name>
    <dbReference type="NCBI Taxonomy" id="2838600"/>
    <lineage>
        <taxon>Bacteria</taxon>
        <taxon>Bacillati</taxon>
        <taxon>Bacillota</taxon>
        <taxon>Clostridia</taxon>
        <taxon>Lachnospirales</taxon>
        <taxon>Lachnospiraceae</taxon>
        <taxon>Fusicatenibacter</taxon>
    </lineage>
</organism>